<name>A0ACC2SUU7_9FUNG</name>
<dbReference type="Proteomes" id="UP001165960">
    <property type="component" value="Unassembled WGS sequence"/>
</dbReference>
<organism evidence="1 2">
    <name type="scientific">Entomophthora muscae</name>
    <dbReference type="NCBI Taxonomy" id="34485"/>
    <lineage>
        <taxon>Eukaryota</taxon>
        <taxon>Fungi</taxon>
        <taxon>Fungi incertae sedis</taxon>
        <taxon>Zoopagomycota</taxon>
        <taxon>Entomophthoromycotina</taxon>
        <taxon>Entomophthoromycetes</taxon>
        <taxon>Entomophthorales</taxon>
        <taxon>Entomophthoraceae</taxon>
        <taxon>Entomophthora</taxon>
    </lineage>
</organism>
<keyword evidence="2" id="KW-1185">Reference proteome</keyword>
<accession>A0ACC2SUU7</accession>
<reference evidence="1" key="1">
    <citation type="submission" date="2022-04" db="EMBL/GenBank/DDBJ databases">
        <title>Genome of the entomopathogenic fungus Entomophthora muscae.</title>
        <authorList>
            <person name="Elya C."/>
            <person name="Lovett B.R."/>
            <person name="Lee E."/>
            <person name="Macias A.M."/>
            <person name="Hajek A.E."/>
            <person name="De Bivort B.L."/>
            <person name="Kasson M.T."/>
            <person name="De Fine Licht H.H."/>
            <person name="Stajich J.E."/>
        </authorList>
    </citation>
    <scope>NUCLEOTIDE SEQUENCE</scope>
    <source>
        <strain evidence="1">Berkeley</strain>
    </source>
</reference>
<gene>
    <name evidence="1" type="primary">PCF11_3</name>
    <name evidence="1" type="ORF">DSO57_1012342</name>
</gene>
<comment type="caution">
    <text evidence="1">The sequence shown here is derived from an EMBL/GenBank/DDBJ whole genome shotgun (WGS) entry which is preliminary data.</text>
</comment>
<dbReference type="EMBL" id="QTSX02004304">
    <property type="protein sequence ID" value="KAJ9066151.1"/>
    <property type="molecule type" value="Genomic_DNA"/>
</dbReference>
<evidence type="ECO:0000313" key="2">
    <source>
        <dbReference type="Proteomes" id="UP001165960"/>
    </source>
</evidence>
<proteinExistence type="predicted"/>
<sequence>MHRVGLPKTGKGEVGECKVYLDYLKRLNTLTSGSKPLITSLTLSAQAQHFASESIVRAIEDRLHQVEPSLKLPLLYLIDSVIKNNGGVYIEGFKANILNVFLEAYKKVQADQREKFERVLSTWINSKIFPSFILDRITDAISDLKEQESAPSRSTQVHVNPKFVAKGDKHDSDLLSMNKPAIGDKRHHPSAEDSDRHRGFVRPPPPRPPIQNNYDNRGSDFPSPRKNHPPPRNFGPGRNRPFEQPPYFPGPHNKRFSERPPRNFSPRPEFFRPNRPHNFEPHGPRHHYEHPQYYNRPHSPHYEQPRSFHGHRPHFNPNVHPNGANFSPNHFGSGPRTPPYPNPHSFHHDHMGPPMGGPPGDHHHLNGPEMHSSSFPHMPGFSAPMSVGPGENLPLDPNLIKTLIDSGIINLGAGSFRPQHPILPEVEPFSDAAPAFNVSSLAALEDKQSMTPPINVAPIPKPLSVSLTQKDINLRREGAVRGLYDELSLQCRQCGLRYPAGEASQAKLDAHMDWHFRQNRKKKERAASRRFLSRAWFSTDEDWASGKSTEFDYQNEPAFFNKTAKPQTEIAQVIAKLEKSTVVVPADHAGQACPICQDKFTSCWSDEQEEWIYKNAVIVDNQVCHATCHVDHRSLVKAAESPASEESLKDTDGFKVYHDSNRGY</sequence>
<evidence type="ECO:0000313" key="1">
    <source>
        <dbReference type="EMBL" id="KAJ9066151.1"/>
    </source>
</evidence>
<protein>
    <submittedName>
        <fullName evidence="1">mRNA 3' end processing factor</fullName>
    </submittedName>
</protein>